<dbReference type="OrthoDB" id="72246at2759"/>
<dbReference type="AlphaFoldDB" id="A0A1V9ZAL6"/>
<accession>A0A1V9ZAL6</accession>
<name>A0A1V9ZAL6_ACHHY</name>
<protein>
    <submittedName>
        <fullName evidence="1">Uncharacterized protein</fullName>
    </submittedName>
</protein>
<keyword evidence="2" id="KW-1185">Reference proteome</keyword>
<dbReference type="Proteomes" id="UP000243579">
    <property type="component" value="Unassembled WGS sequence"/>
</dbReference>
<comment type="caution">
    <text evidence="1">The sequence shown here is derived from an EMBL/GenBank/DDBJ whole genome shotgun (WGS) entry which is preliminary data.</text>
</comment>
<reference evidence="1 2" key="1">
    <citation type="journal article" date="2014" name="Genome Biol. Evol.">
        <title>The secreted proteins of Achlya hypogyna and Thraustotheca clavata identify the ancestral oomycete secretome and reveal gene acquisitions by horizontal gene transfer.</title>
        <authorList>
            <person name="Misner I."/>
            <person name="Blouin N."/>
            <person name="Leonard G."/>
            <person name="Richards T.A."/>
            <person name="Lane C.E."/>
        </authorList>
    </citation>
    <scope>NUCLEOTIDE SEQUENCE [LARGE SCALE GENOMIC DNA]</scope>
    <source>
        <strain evidence="1 2">ATCC 48635</strain>
    </source>
</reference>
<sequence>MSVWAEELDEDGMGGEGGSIDLDELIGNSETSTIIHARWVPEVCAVEDVCNEFKPNPFRKGFCINCQKRHPLDAAGQVQSTLEYTHISHQSTWQPQLPTNPDISTSPDAVVGVGRDNKSHSQRNFDVDLAEVLHQRREIMLELQNIKCTSSKDEVRLSPAASIRLCEATDPSTEDWL</sequence>
<gene>
    <name evidence="1" type="ORF">ACHHYP_20021</name>
</gene>
<dbReference type="EMBL" id="JNBR01000340">
    <property type="protein sequence ID" value="OQR95023.1"/>
    <property type="molecule type" value="Genomic_DNA"/>
</dbReference>
<evidence type="ECO:0000313" key="1">
    <source>
        <dbReference type="EMBL" id="OQR95023.1"/>
    </source>
</evidence>
<organism evidence="1 2">
    <name type="scientific">Achlya hypogyna</name>
    <name type="common">Oomycete</name>
    <name type="synonym">Protoachlya hypogyna</name>
    <dbReference type="NCBI Taxonomy" id="1202772"/>
    <lineage>
        <taxon>Eukaryota</taxon>
        <taxon>Sar</taxon>
        <taxon>Stramenopiles</taxon>
        <taxon>Oomycota</taxon>
        <taxon>Saprolegniomycetes</taxon>
        <taxon>Saprolegniales</taxon>
        <taxon>Achlyaceae</taxon>
        <taxon>Achlya</taxon>
    </lineage>
</organism>
<evidence type="ECO:0000313" key="2">
    <source>
        <dbReference type="Proteomes" id="UP000243579"/>
    </source>
</evidence>
<proteinExistence type="predicted"/>